<sequence length="400" mass="42502">MLSMSNEGPAAEALPARVRKAVVETFDRHAARCCGGMQFSVYRAGEPVLQLSAGVAGRRGDTSAKPWGPRTLTVFFSGTKGLVAMIAAKAAGEGLLDVDAPVCEYWPEFAAAGKDTATVAHVLDHTVGLPYVDPDPSLDADGRPQEGEAKWAFLDSRRMAAILAGQRPLWEPGTKIAYHGVTYGYLMSEIILRTTGRTVARWLREDLVEPLGLDLHLGLPAADEDRVAPIIQMPGYSVAPEVRDPERRAVIDRMYASLLSPSLPMNSREFHAAELAAGGGIGTADSLARLYSLLVDPDRPGGSIIDPEALEQAVRTWSEGTDCLNDRGLRFGLGFELADAKGTYGPVSSAFGHSGAGGSLHGAWPDVGLGFSFLTNEMLSDDVDTRAKDLLAALAGEDVG</sequence>
<accession>A0A366IMK2</accession>
<feature type="domain" description="Beta-lactamase-related" evidence="1">
    <location>
        <begin position="33"/>
        <end position="391"/>
    </location>
</feature>
<evidence type="ECO:0000313" key="2">
    <source>
        <dbReference type="EMBL" id="RBP74308.1"/>
    </source>
</evidence>
<name>A0A366IMK2_9MICO</name>
<dbReference type="EMBL" id="QNSB01000001">
    <property type="protein sequence ID" value="RBP74308.1"/>
    <property type="molecule type" value="Genomic_DNA"/>
</dbReference>
<dbReference type="Gene3D" id="3.40.710.10">
    <property type="entry name" value="DD-peptidase/beta-lactamase superfamily"/>
    <property type="match status" value="1"/>
</dbReference>
<dbReference type="Pfam" id="PF00144">
    <property type="entry name" value="Beta-lactamase"/>
    <property type="match status" value="1"/>
</dbReference>
<evidence type="ECO:0000259" key="1">
    <source>
        <dbReference type="Pfam" id="PF00144"/>
    </source>
</evidence>
<dbReference type="Proteomes" id="UP000253509">
    <property type="component" value="Unassembled WGS sequence"/>
</dbReference>
<gene>
    <name evidence="2" type="ORF">DFO65_10125</name>
</gene>
<reference evidence="2 3" key="1">
    <citation type="submission" date="2018-06" db="EMBL/GenBank/DDBJ databases">
        <title>Freshwater and sediment microbial communities from various areas in North America, analyzing microbe dynamics in response to fracking.</title>
        <authorList>
            <person name="Lamendella R."/>
        </authorList>
    </citation>
    <scope>NUCLEOTIDE SEQUENCE [LARGE SCALE GENOMIC DNA]</scope>
    <source>
        <strain evidence="2 3">3b_TX</strain>
    </source>
</reference>
<evidence type="ECO:0000313" key="3">
    <source>
        <dbReference type="Proteomes" id="UP000253509"/>
    </source>
</evidence>
<keyword evidence="3" id="KW-1185">Reference proteome</keyword>
<protein>
    <submittedName>
        <fullName evidence="2">CubicO group peptidase (Beta-lactamase class C family)</fullName>
    </submittedName>
</protein>
<dbReference type="InterPro" id="IPR052907">
    <property type="entry name" value="Beta-lactamase/esterase"/>
</dbReference>
<dbReference type="InterPro" id="IPR012338">
    <property type="entry name" value="Beta-lactam/transpept-like"/>
</dbReference>
<proteinExistence type="predicted"/>
<comment type="caution">
    <text evidence="2">The sequence shown here is derived from an EMBL/GenBank/DDBJ whole genome shotgun (WGS) entry which is preliminary data.</text>
</comment>
<dbReference type="PANTHER" id="PTHR43319:SF3">
    <property type="entry name" value="BETA-LACTAMASE-RELATED DOMAIN-CONTAINING PROTEIN"/>
    <property type="match status" value="1"/>
</dbReference>
<dbReference type="InterPro" id="IPR001466">
    <property type="entry name" value="Beta-lactam-related"/>
</dbReference>
<organism evidence="2 3">
    <name type="scientific">Brevibacterium celere</name>
    <dbReference type="NCBI Taxonomy" id="225845"/>
    <lineage>
        <taxon>Bacteria</taxon>
        <taxon>Bacillati</taxon>
        <taxon>Actinomycetota</taxon>
        <taxon>Actinomycetes</taxon>
        <taxon>Micrococcales</taxon>
        <taxon>Brevibacteriaceae</taxon>
        <taxon>Brevibacterium</taxon>
    </lineage>
</organism>
<dbReference type="PANTHER" id="PTHR43319">
    <property type="entry name" value="BETA-LACTAMASE-RELATED"/>
    <property type="match status" value="1"/>
</dbReference>
<dbReference type="AlphaFoldDB" id="A0A366IMK2"/>
<dbReference type="SUPFAM" id="SSF56601">
    <property type="entry name" value="beta-lactamase/transpeptidase-like"/>
    <property type="match status" value="1"/>
</dbReference>